<dbReference type="Ensembl" id="ENSPTET00000012087.1">
    <property type="protein sequence ID" value="ENSPTEP00000007932.1"/>
    <property type="gene ID" value="ENSPTEG00000009017.1"/>
</dbReference>
<evidence type="ECO:0000313" key="1">
    <source>
        <dbReference type="Ensembl" id="ENSPTEP00000007932.1"/>
    </source>
</evidence>
<sequence length="111" mass="12133">MKCIQASNWAMLVSLSQGLTSSRMEDLATNAGFLAFFFTYHHSHFSHSRTASLSSSSLSLPNRSMSLSLSPSASVAAFLAGGSTWRMGDTCWICRAVSLWPDKLFSSMFSH</sequence>
<dbReference type="Proteomes" id="UP000694416">
    <property type="component" value="Unplaced"/>
</dbReference>
<protein>
    <submittedName>
        <fullName evidence="1">Uncharacterized protein</fullName>
    </submittedName>
</protein>
<organism evidence="1 2">
    <name type="scientific">Piliocolobus tephrosceles</name>
    <name type="common">Ugandan red Colobus</name>
    <dbReference type="NCBI Taxonomy" id="591936"/>
    <lineage>
        <taxon>Eukaryota</taxon>
        <taxon>Metazoa</taxon>
        <taxon>Chordata</taxon>
        <taxon>Craniata</taxon>
        <taxon>Vertebrata</taxon>
        <taxon>Euteleostomi</taxon>
        <taxon>Mammalia</taxon>
        <taxon>Eutheria</taxon>
        <taxon>Euarchontoglires</taxon>
        <taxon>Primates</taxon>
        <taxon>Haplorrhini</taxon>
        <taxon>Catarrhini</taxon>
        <taxon>Cercopithecidae</taxon>
        <taxon>Colobinae</taxon>
        <taxon>Piliocolobus</taxon>
    </lineage>
</organism>
<accession>A0A8C9GQK4</accession>
<evidence type="ECO:0000313" key="2">
    <source>
        <dbReference type="Proteomes" id="UP000694416"/>
    </source>
</evidence>
<proteinExistence type="predicted"/>
<name>A0A8C9GQK4_9PRIM</name>
<reference evidence="1" key="1">
    <citation type="submission" date="2025-08" db="UniProtKB">
        <authorList>
            <consortium name="Ensembl"/>
        </authorList>
    </citation>
    <scope>IDENTIFICATION</scope>
</reference>
<dbReference type="AlphaFoldDB" id="A0A8C9GQK4"/>
<reference evidence="1" key="2">
    <citation type="submission" date="2025-09" db="UniProtKB">
        <authorList>
            <consortium name="Ensembl"/>
        </authorList>
    </citation>
    <scope>IDENTIFICATION</scope>
</reference>
<keyword evidence="2" id="KW-1185">Reference proteome</keyword>